<sequence length="116" mass="12357">MTTNYPEYRAHLQGLIGRLRVRIPGVMKGFGQLHQESMKAGALSEKHKELMALGIGIASRCDGCIAFHTHEALAHGASADEIGETIGLAISMGGGPALMYAAHALEALEQFERSLA</sequence>
<dbReference type="PANTHER" id="PTHR33930:SF2">
    <property type="entry name" value="BLR3452 PROTEIN"/>
    <property type="match status" value="1"/>
</dbReference>
<dbReference type="EMBL" id="AP025739">
    <property type="protein sequence ID" value="BDI29572.1"/>
    <property type="molecule type" value="Genomic_DNA"/>
</dbReference>
<dbReference type="FunCoup" id="A0A402CYZ9">
    <property type="interactions" value="16"/>
</dbReference>
<dbReference type="PANTHER" id="PTHR33930">
    <property type="entry name" value="ALKYL HYDROPEROXIDE REDUCTASE AHPD"/>
    <property type="match status" value="1"/>
</dbReference>
<gene>
    <name evidence="1" type="ORF">CCAX7_16230</name>
</gene>
<dbReference type="InterPro" id="IPR003779">
    <property type="entry name" value="CMD-like"/>
</dbReference>
<dbReference type="InterPro" id="IPR004675">
    <property type="entry name" value="AhpD_core"/>
</dbReference>
<dbReference type="KEGG" id="ccot:CCAX7_16230"/>
<evidence type="ECO:0000313" key="1">
    <source>
        <dbReference type="EMBL" id="BDI29572.1"/>
    </source>
</evidence>
<evidence type="ECO:0000313" key="2">
    <source>
        <dbReference type="Proteomes" id="UP000287394"/>
    </source>
</evidence>
<protein>
    <submittedName>
        <fullName evidence="1">Alkyl hydroperoxide reductase AhpD</fullName>
    </submittedName>
</protein>
<dbReference type="Proteomes" id="UP000287394">
    <property type="component" value="Chromosome"/>
</dbReference>
<proteinExistence type="predicted"/>
<accession>A0A402CYZ9</accession>
<dbReference type="NCBIfam" id="TIGR00778">
    <property type="entry name" value="ahpD_dom"/>
    <property type="match status" value="1"/>
</dbReference>
<organism evidence="1 2">
    <name type="scientific">Capsulimonas corticalis</name>
    <dbReference type="NCBI Taxonomy" id="2219043"/>
    <lineage>
        <taxon>Bacteria</taxon>
        <taxon>Bacillati</taxon>
        <taxon>Armatimonadota</taxon>
        <taxon>Armatimonadia</taxon>
        <taxon>Capsulimonadales</taxon>
        <taxon>Capsulimonadaceae</taxon>
        <taxon>Capsulimonas</taxon>
    </lineage>
</organism>
<keyword evidence="2" id="KW-1185">Reference proteome</keyword>
<name>A0A402CYZ9_9BACT</name>
<dbReference type="InterPro" id="IPR029032">
    <property type="entry name" value="AhpD-like"/>
</dbReference>
<dbReference type="SUPFAM" id="SSF69118">
    <property type="entry name" value="AhpD-like"/>
    <property type="match status" value="1"/>
</dbReference>
<dbReference type="Pfam" id="PF02627">
    <property type="entry name" value="CMD"/>
    <property type="match status" value="1"/>
</dbReference>
<dbReference type="Gene3D" id="1.20.1290.10">
    <property type="entry name" value="AhpD-like"/>
    <property type="match status" value="1"/>
</dbReference>
<dbReference type="OrthoDB" id="9806086at2"/>
<dbReference type="RefSeq" id="WP_119322556.1">
    <property type="nucleotide sequence ID" value="NZ_AP025739.1"/>
</dbReference>
<dbReference type="GO" id="GO:0051920">
    <property type="term" value="F:peroxiredoxin activity"/>
    <property type="evidence" value="ECO:0007669"/>
    <property type="project" value="InterPro"/>
</dbReference>
<dbReference type="AlphaFoldDB" id="A0A402CYZ9"/>
<reference evidence="1 2" key="1">
    <citation type="journal article" date="2019" name="Int. J. Syst. Evol. Microbiol.">
        <title>Capsulimonas corticalis gen. nov., sp. nov., an aerobic capsulated bacterium, of a novel bacterial order, Capsulimonadales ord. nov., of the class Armatimonadia of the phylum Armatimonadetes.</title>
        <authorList>
            <person name="Li J."/>
            <person name="Kudo C."/>
            <person name="Tonouchi A."/>
        </authorList>
    </citation>
    <scope>NUCLEOTIDE SEQUENCE [LARGE SCALE GENOMIC DNA]</scope>
    <source>
        <strain evidence="1 2">AX-7</strain>
    </source>
</reference>